<dbReference type="RefSeq" id="WP_338393290.1">
    <property type="nucleotide sequence ID" value="NZ_AP025314.1"/>
</dbReference>
<feature type="domain" description="Glycosyl transferase family 1" evidence="1">
    <location>
        <begin position="211"/>
        <end position="364"/>
    </location>
</feature>
<sequence length="390" mass="45283">MKRVIIFLDELYHKRKEGEVVSKYSSGSFFIDLKFKKSFLLPVADSSEIDEGSVTTRIVDSKVYSLGEWSSVISFFKSYMKKENRQKINFTINEALKEADVVWVRTPSFLGNMIARQAIKKNKKVLVHVAGDIREAWKNEKYNGVKRIFAFLLSYYLHWEQKKIFQKENVVGYFTGSALFDMYQSKKKYFFVDTLIRLSDMVFSNKSNDREGLRLLFVGRLTEDKGIWVLLKVFEKLVKTEKLSLTIIGFGPEEVGIQTFIKEKGLLPFIDFRGFVPNHKLSTFFKSHDLFVMPSTLSEGFPRVIIEAWSYGLPVLSTRVGGIDGLGRDGENIIFCEKNSMDSLEYKINMALSQSDLLNKIKMNLERDRSDISYEYFKELVEKEIFNHEV</sequence>
<keyword evidence="3" id="KW-1185">Reference proteome</keyword>
<dbReference type="KEGG" id="fax:FUAX_04320"/>
<dbReference type="CDD" id="cd03801">
    <property type="entry name" value="GT4_PimA-like"/>
    <property type="match status" value="1"/>
</dbReference>
<dbReference type="Gene3D" id="3.40.50.2000">
    <property type="entry name" value="Glycogen Phosphorylase B"/>
    <property type="match status" value="2"/>
</dbReference>
<accession>A0AAU9CFD6</accession>
<dbReference type="InterPro" id="IPR050194">
    <property type="entry name" value="Glycosyltransferase_grp1"/>
</dbReference>
<dbReference type="EMBL" id="AP025314">
    <property type="protein sequence ID" value="BDD08000.1"/>
    <property type="molecule type" value="Genomic_DNA"/>
</dbReference>
<dbReference type="AlphaFoldDB" id="A0AAU9CFD6"/>
<evidence type="ECO:0000313" key="3">
    <source>
        <dbReference type="Proteomes" id="UP001348817"/>
    </source>
</evidence>
<proteinExistence type="predicted"/>
<dbReference type="InterPro" id="IPR001296">
    <property type="entry name" value="Glyco_trans_1"/>
</dbReference>
<evidence type="ECO:0000313" key="2">
    <source>
        <dbReference type="EMBL" id="BDD08000.1"/>
    </source>
</evidence>
<dbReference type="Proteomes" id="UP001348817">
    <property type="component" value="Chromosome"/>
</dbReference>
<reference evidence="2 3" key="1">
    <citation type="submission" date="2021-12" db="EMBL/GenBank/DDBJ databases">
        <title>Genome sequencing of bacteria with rrn-lacking chromosome and rrn-plasmid.</title>
        <authorList>
            <person name="Anda M."/>
            <person name="Iwasaki W."/>
        </authorList>
    </citation>
    <scope>NUCLEOTIDE SEQUENCE [LARGE SCALE GENOMIC DNA]</scope>
    <source>
        <strain evidence="2 3">DSM 100852</strain>
    </source>
</reference>
<dbReference type="PANTHER" id="PTHR45947:SF3">
    <property type="entry name" value="SULFOQUINOVOSYL TRANSFERASE SQD2"/>
    <property type="match status" value="1"/>
</dbReference>
<dbReference type="PANTHER" id="PTHR45947">
    <property type="entry name" value="SULFOQUINOVOSYL TRANSFERASE SQD2"/>
    <property type="match status" value="1"/>
</dbReference>
<organism evidence="2 3">
    <name type="scientific">Fulvitalea axinellae</name>
    <dbReference type="NCBI Taxonomy" id="1182444"/>
    <lineage>
        <taxon>Bacteria</taxon>
        <taxon>Pseudomonadati</taxon>
        <taxon>Bacteroidota</taxon>
        <taxon>Cytophagia</taxon>
        <taxon>Cytophagales</taxon>
        <taxon>Persicobacteraceae</taxon>
        <taxon>Fulvitalea</taxon>
    </lineage>
</organism>
<evidence type="ECO:0000259" key="1">
    <source>
        <dbReference type="Pfam" id="PF00534"/>
    </source>
</evidence>
<dbReference type="SUPFAM" id="SSF53756">
    <property type="entry name" value="UDP-Glycosyltransferase/glycogen phosphorylase"/>
    <property type="match status" value="1"/>
</dbReference>
<gene>
    <name evidence="2" type="ORF">FUAX_04320</name>
</gene>
<protein>
    <recommendedName>
        <fullName evidence="1">Glycosyl transferase family 1 domain-containing protein</fullName>
    </recommendedName>
</protein>
<dbReference type="GO" id="GO:0016757">
    <property type="term" value="F:glycosyltransferase activity"/>
    <property type="evidence" value="ECO:0007669"/>
    <property type="project" value="InterPro"/>
</dbReference>
<dbReference type="Pfam" id="PF00534">
    <property type="entry name" value="Glycos_transf_1"/>
    <property type="match status" value="1"/>
</dbReference>
<name>A0AAU9CFD6_9BACT</name>